<reference evidence="1 2" key="1">
    <citation type="submission" date="2019-03" db="EMBL/GenBank/DDBJ databases">
        <title>Genomic Encyclopedia of Type Strains, Phase IV (KMG-IV): sequencing the most valuable type-strain genomes for metagenomic binning, comparative biology and taxonomic classification.</title>
        <authorList>
            <person name="Goeker M."/>
        </authorList>
    </citation>
    <scope>NUCLEOTIDE SEQUENCE [LARGE SCALE GENOMIC DNA]</scope>
    <source>
        <strain evidence="1 2">DSM 24979</strain>
    </source>
</reference>
<dbReference type="Proteomes" id="UP000295658">
    <property type="component" value="Unassembled WGS sequence"/>
</dbReference>
<evidence type="ECO:0000313" key="1">
    <source>
        <dbReference type="EMBL" id="TCL46527.1"/>
    </source>
</evidence>
<comment type="caution">
    <text evidence="1">The sequence shown here is derived from an EMBL/GenBank/DDBJ whole genome shotgun (WGS) entry which is preliminary data.</text>
</comment>
<dbReference type="EMBL" id="SLUL01000015">
    <property type="protein sequence ID" value="TCL46527.1"/>
    <property type="molecule type" value="Genomic_DNA"/>
</dbReference>
<sequence length="169" mass="19848">MIRYLLKQTWKRPLQQMINEALKHYYSVSPSCRSMLTLLQGIDRALKYITVVDFDTPVDYYKTIAAVTDHLLQFVRNDQQPVIFSSLGSMTFFIERDCETCVVPSRVKMFVLDDQIHVYKRKAVHLCEREFEERPETICIYNVLTGKVTEIIDSMKVFTNDQPLLEINN</sequence>
<gene>
    <name evidence="1" type="ORF">EDD69_11546</name>
</gene>
<protein>
    <submittedName>
        <fullName evidence="1">Uncharacterized protein</fullName>
    </submittedName>
</protein>
<evidence type="ECO:0000313" key="2">
    <source>
        <dbReference type="Proteomes" id="UP000295658"/>
    </source>
</evidence>
<dbReference type="RefSeq" id="WP_132949256.1">
    <property type="nucleotide sequence ID" value="NZ_SLUL01000015.1"/>
</dbReference>
<dbReference type="OrthoDB" id="2695569at2"/>
<dbReference type="AlphaFoldDB" id="A0A4R1QDB0"/>
<accession>A0A4R1QDB0</accession>
<organism evidence="1 2">
    <name type="scientific">Thermolongibacillus altinsuensis</name>
    <dbReference type="NCBI Taxonomy" id="575256"/>
    <lineage>
        <taxon>Bacteria</taxon>
        <taxon>Bacillati</taxon>
        <taxon>Bacillota</taxon>
        <taxon>Bacilli</taxon>
        <taxon>Bacillales</taxon>
        <taxon>Anoxybacillaceae</taxon>
        <taxon>Thermolongibacillus</taxon>
    </lineage>
</organism>
<name>A0A4R1QDB0_9BACL</name>
<keyword evidence="2" id="KW-1185">Reference proteome</keyword>
<proteinExistence type="predicted"/>